<dbReference type="Pfam" id="PF07977">
    <property type="entry name" value="FabA"/>
    <property type="match status" value="1"/>
</dbReference>
<evidence type="ECO:0000313" key="12">
    <source>
        <dbReference type="Proteomes" id="UP000732377"/>
    </source>
</evidence>
<evidence type="ECO:0000256" key="3">
    <source>
        <dbReference type="ARBA" id="ARBA00009174"/>
    </source>
</evidence>
<evidence type="ECO:0000256" key="6">
    <source>
        <dbReference type="ARBA" id="ARBA00022556"/>
    </source>
</evidence>
<dbReference type="Gene3D" id="3.10.129.10">
    <property type="entry name" value="Hotdog Thioesterase"/>
    <property type="match status" value="1"/>
</dbReference>
<evidence type="ECO:0000256" key="7">
    <source>
        <dbReference type="ARBA" id="ARBA00023098"/>
    </source>
</evidence>
<dbReference type="AlphaFoldDB" id="A0A953IDF2"/>
<dbReference type="FunFam" id="3.10.129.10:FF:000001">
    <property type="entry name" value="3-hydroxyacyl-[acyl-carrier-protein] dehydratase FabZ"/>
    <property type="match status" value="1"/>
</dbReference>
<dbReference type="EC" id="4.2.1.59" evidence="10"/>
<dbReference type="Proteomes" id="UP000732377">
    <property type="component" value="Unassembled WGS sequence"/>
</dbReference>
<dbReference type="EMBL" id="PIUK01000069">
    <property type="protein sequence ID" value="MBY6276265.1"/>
    <property type="molecule type" value="Genomic_DNA"/>
</dbReference>
<dbReference type="PANTHER" id="PTHR30272:SF1">
    <property type="entry name" value="3-HYDROXYACYL-[ACYL-CARRIER-PROTEIN] DEHYDRATASE"/>
    <property type="match status" value="1"/>
</dbReference>
<dbReference type="GO" id="GO:0005737">
    <property type="term" value="C:cytoplasm"/>
    <property type="evidence" value="ECO:0007669"/>
    <property type="project" value="UniProtKB-SubCell"/>
</dbReference>
<keyword evidence="5 10" id="KW-0444">Lipid biosynthesis</keyword>
<evidence type="ECO:0000256" key="8">
    <source>
        <dbReference type="ARBA" id="ARBA00023239"/>
    </source>
</evidence>
<evidence type="ECO:0000256" key="1">
    <source>
        <dbReference type="ARBA" id="ARBA00001055"/>
    </source>
</evidence>
<keyword evidence="8 10" id="KW-0456">Lyase</keyword>
<evidence type="ECO:0000256" key="5">
    <source>
        <dbReference type="ARBA" id="ARBA00022516"/>
    </source>
</evidence>
<dbReference type="HAMAP" id="MF_00406">
    <property type="entry name" value="FabZ"/>
    <property type="match status" value="1"/>
</dbReference>
<comment type="subcellular location">
    <subcellularLocation>
        <location evidence="2 10">Cytoplasm</location>
    </subcellularLocation>
</comment>
<comment type="caution">
    <text evidence="11">The sequence shown here is derived from an EMBL/GenBank/DDBJ whole genome shotgun (WGS) entry which is preliminary data.</text>
</comment>
<keyword evidence="6 10" id="KW-0441">Lipid A biosynthesis</keyword>
<sequence>MDIKQIMEIIPHRHPFLLIDRVLELEPGRRVVAVKNVSMNEPVFQGHYPGNPIFPGVLILEAMAQAGAVAVLSQPEFAGKVPLFAGIDDARFRRPVLPGDQLRLEVEMVAMRRGLGVGKGMAYVGDELKAEATLKFALVDAATPEPAR</sequence>
<dbReference type="NCBIfam" id="NF000582">
    <property type="entry name" value="PRK00006.1"/>
    <property type="match status" value="1"/>
</dbReference>
<name>A0A953IDF2_SYMTR</name>
<dbReference type="CDD" id="cd01288">
    <property type="entry name" value="FabZ"/>
    <property type="match status" value="1"/>
</dbReference>
<dbReference type="RefSeq" id="WP_083765880.1">
    <property type="nucleotide sequence ID" value="NZ_PIUK01000069.1"/>
</dbReference>
<accession>A0A953IDF2</accession>
<keyword evidence="7 10" id="KW-0443">Lipid metabolism</keyword>
<evidence type="ECO:0000313" key="11">
    <source>
        <dbReference type="EMBL" id="MBY6276265.1"/>
    </source>
</evidence>
<comment type="function">
    <text evidence="9 10">Involved in unsaturated fatty acids biosynthesis. Catalyzes the dehydration of short chain beta-hydroxyacyl-ACPs and long chain saturated and unsaturated beta-hydroxyacyl-ACPs.</text>
</comment>
<evidence type="ECO:0000256" key="9">
    <source>
        <dbReference type="ARBA" id="ARBA00025049"/>
    </source>
</evidence>
<dbReference type="PANTHER" id="PTHR30272">
    <property type="entry name" value="3-HYDROXYACYL-[ACYL-CARRIER-PROTEIN] DEHYDRATASE"/>
    <property type="match status" value="1"/>
</dbReference>
<dbReference type="SUPFAM" id="SSF54637">
    <property type="entry name" value="Thioesterase/thiol ester dehydrase-isomerase"/>
    <property type="match status" value="1"/>
</dbReference>
<comment type="catalytic activity">
    <reaction evidence="1 10">
        <text>a (3R)-hydroxyacyl-[ACP] = a (2E)-enoyl-[ACP] + H2O</text>
        <dbReference type="Rhea" id="RHEA:13097"/>
        <dbReference type="Rhea" id="RHEA-COMP:9925"/>
        <dbReference type="Rhea" id="RHEA-COMP:9945"/>
        <dbReference type="ChEBI" id="CHEBI:15377"/>
        <dbReference type="ChEBI" id="CHEBI:78784"/>
        <dbReference type="ChEBI" id="CHEBI:78827"/>
        <dbReference type="EC" id="4.2.1.59"/>
    </reaction>
</comment>
<dbReference type="GO" id="GO:0006633">
    <property type="term" value="P:fatty acid biosynthetic process"/>
    <property type="evidence" value="ECO:0007669"/>
    <property type="project" value="UniProtKB-UniRule"/>
</dbReference>
<reference evidence="11" key="1">
    <citation type="submission" date="2017-11" db="EMBL/GenBank/DDBJ databases">
        <title>Three new genomes from thermophilic consortium.</title>
        <authorList>
            <person name="Quaggio R."/>
            <person name="Amgarten D."/>
            <person name="Setubal J.C."/>
        </authorList>
    </citation>
    <scope>NUCLEOTIDE SEQUENCE</scope>
    <source>
        <strain evidence="11">ZCTH01-B2</strain>
    </source>
</reference>
<feature type="active site" evidence="10">
    <location>
        <position position="47"/>
    </location>
</feature>
<evidence type="ECO:0000256" key="10">
    <source>
        <dbReference type="HAMAP-Rule" id="MF_00406"/>
    </source>
</evidence>
<organism evidence="11 12">
    <name type="scientific">Symbiobacterium thermophilum</name>
    <dbReference type="NCBI Taxonomy" id="2734"/>
    <lineage>
        <taxon>Bacteria</taxon>
        <taxon>Bacillati</taxon>
        <taxon>Bacillota</taxon>
        <taxon>Clostridia</taxon>
        <taxon>Eubacteriales</taxon>
        <taxon>Symbiobacteriaceae</taxon>
        <taxon>Symbiobacterium</taxon>
    </lineage>
</organism>
<dbReference type="InterPro" id="IPR029069">
    <property type="entry name" value="HotDog_dom_sf"/>
</dbReference>
<dbReference type="GO" id="GO:0009245">
    <property type="term" value="P:lipid A biosynthetic process"/>
    <property type="evidence" value="ECO:0007669"/>
    <property type="project" value="UniProtKB-UniRule"/>
</dbReference>
<dbReference type="GO" id="GO:0019171">
    <property type="term" value="F:(3R)-hydroxyacyl-[acyl-carrier-protein] dehydratase activity"/>
    <property type="evidence" value="ECO:0007669"/>
    <property type="project" value="UniProtKB-EC"/>
</dbReference>
<dbReference type="NCBIfam" id="TIGR01750">
    <property type="entry name" value="fabZ"/>
    <property type="match status" value="1"/>
</dbReference>
<evidence type="ECO:0000256" key="4">
    <source>
        <dbReference type="ARBA" id="ARBA00022490"/>
    </source>
</evidence>
<comment type="similarity">
    <text evidence="3 10">Belongs to the thioester dehydratase family. FabZ subfamily.</text>
</comment>
<dbReference type="GO" id="GO:0016020">
    <property type="term" value="C:membrane"/>
    <property type="evidence" value="ECO:0007669"/>
    <property type="project" value="GOC"/>
</dbReference>
<gene>
    <name evidence="10 11" type="primary">fabZ</name>
    <name evidence="11" type="ORF">CWE10_08590</name>
</gene>
<protein>
    <recommendedName>
        <fullName evidence="10">3-hydroxyacyl-[acyl-carrier-protein] dehydratase FabZ</fullName>
        <ecNumber evidence="10">4.2.1.59</ecNumber>
    </recommendedName>
    <alternativeName>
        <fullName evidence="10">(3R)-hydroxymyristoyl-[acyl-carrier-protein] dehydratase</fullName>
        <shortName evidence="10">(3R)-hydroxymyristoyl-ACP dehydrase</shortName>
    </alternativeName>
    <alternativeName>
        <fullName evidence="10">Beta-hydroxyacyl-ACP dehydratase</fullName>
    </alternativeName>
</protein>
<dbReference type="InterPro" id="IPR013114">
    <property type="entry name" value="FabA_FabZ"/>
</dbReference>
<proteinExistence type="inferred from homology"/>
<evidence type="ECO:0000256" key="2">
    <source>
        <dbReference type="ARBA" id="ARBA00004496"/>
    </source>
</evidence>
<keyword evidence="4 10" id="KW-0963">Cytoplasm</keyword>
<dbReference type="InterPro" id="IPR010084">
    <property type="entry name" value="FabZ"/>
</dbReference>